<proteinExistence type="predicted"/>
<evidence type="ECO:0000256" key="1">
    <source>
        <dbReference type="SAM" id="SignalP"/>
    </source>
</evidence>
<feature type="chain" id="PRO_5046767082" evidence="1">
    <location>
        <begin position="22"/>
        <end position="137"/>
    </location>
</feature>
<protein>
    <submittedName>
        <fullName evidence="2">Uncharacterized protein</fullName>
    </submittedName>
</protein>
<keyword evidence="1" id="KW-0732">Signal</keyword>
<evidence type="ECO:0000313" key="3">
    <source>
        <dbReference type="Proteomes" id="UP001159427"/>
    </source>
</evidence>
<name>A0ABN8SHC5_9CNID</name>
<organism evidence="2 3">
    <name type="scientific">Porites evermanni</name>
    <dbReference type="NCBI Taxonomy" id="104178"/>
    <lineage>
        <taxon>Eukaryota</taxon>
        <taxon>Metazoa</taxon>
        <taxon>Cnidaria</taxon>
        <taxon>Anthozoa</taxon>
        <taxon>Hexacorallia</taxon>
        <taxon>Scleractinia</taxon>
        <taxon>Fungiina</taxon>
        <taxon>Poritidae</taxon>
        <taxon>Porites</taxon>
    </lineage>
</organism>
<accession>A0ABN8SHC5</accession>
<dbReference type="Proteomes" id="UP001159427">
    <property type="component" value="Unassembled WGS sequence"/>
</dbReference>
<evidence type="ECO:0000313" key="2">
    <source>
        <dbReference type="EMBL" id="CAH3189153.1"/>
    </source>
</evidence>
<feature type="signal peptide" evidence="1">
    <location>
        <begin position="1"/>
        <end position="21"/>
    </location>
</feature>
<reference evidence="2 3" key="1">
    <citation type="submission" date="2022-05" db="EMBL/GenBank/DDBJ databases">
        <authorList>
            <consortium name="Genoscope - CEA"/>
            <person name="William W."/>
        </authorList>
    </citation>
    <scope>NUCLEOTIDE SEQUENCE [LARGE SCALE GENOMIC DNA]</scope>
</reference>
<gene>
    <name evidence="2" type="ORF">PEVE_00019099</name>
</gene>
<sequence length="137" mass="16050">MNHVFRLFLLPLAICLSSLSAFTIDQNAKSSALNVGKKYEDNNEFVLDERETRETFPNKNSDFNDVGKTDDDLFFALEDDIKRKTKKSMDYSEWERSNGLKLNDDDKEEEEVEEEKGVIKKLIKKFKNLLHKLGKRR</sequence>
<comment type="caution">
    <text evidence="2">The sequence shown here is derived from an EMBL/GenBank/DDBJ whole genome shotgun (WGS) entry which is preliminary data.</text>
</comment>
<dbReference type="EMBL" id="CALNXI010002585">
    <property type="protein sequence ID" value="CAH3189153.1"/>
    <property type="molecule type" value="Genomic_DNA"/>
</dbReference>
<keyword evidence="3" id="KW-1185">Reference proteome</keyword>